<reference evidence="2 3" key="1">
    <citation type="submission" date="2019-10" db="EMBL/GenBank/DDBJ databases">
        <title>Dictyobacter vulcani sp. nov., within the class Ktedonobacteria, isolated from soil of volcanic Mt. Zao.</title>
        <authorList>
            <person name="Zheng Y."/>
            <person name="Wang C.M."/>
            <person name="Sakai Y."/>
            <person name="Abe K."/>
            <person name="Yokota A."/>
            <person name="Yabe S."/>
        </authorList>
    </citation>
    <scope>NUCLEOTIDE SEQUENCE [LARGE SCALE GENOMIC DNA]</scope>
    <source>
        <strain evidence="2 3">W12</strain>
    </source>
</reference>
<keyword evidence="1" id="KW-0472">Membrane</keyword>
<evidence type="ECO:0000313" key="3">
    <source>
        <dbReference type="Proteomes" id="UP000326912"/>
    </source>
</evidence>
<feature type="transmembrane region" description="Helical" evidence="1">
    <location>
        <begin position="177"/>
        <end position="195"/>
    </location>
</feature>
<keyword evidence="3" id="KW-1185">Reference proteome</keyword>
<gene>
    <name evidence="2" type="ORF">KDW_63760</name>
</gene>
<feature type="transmembrane region" description="Helical" evidence="1">
    <location>
        <begin position="101"/>
        <end position="128"/>
    </location>
</feature>
<dbReference type="RefSeq" id="WP_151759761.1">
    <property type="nucleotide sequence ID" value="NZ_BKZW01000006.1"/>
</dbReference>
<keyword evidence="1" id="KW-0812">Transmembrane</keyword>
<dbReference type="AlphaFoldDB" id="A0A5J4KS94"/>
<evidence type="ECO:0000313" key="2">
    <source>
        <dbReference type="EMBL" id="GER92214.1"/>
    </source>
</evidence>
<accession>A0A5J4KS94</accession>
<dbReference type="Proteomes" id="UP000326912">
    <property type="component" value="Unassembled WGS sequence"/>
</dbReference>
<comment type="caution">
    <text evidence="2">The sequence shown here is derived from an EMBL/GenBank/DDBJ whole genome shotgun (WGS) entry which is preliminary data.</text>
</comment>
<sequence length="201" mass="22532">MFRNLQAIEIAEGALLADIAVAFQFLVAFLPVGSGFFSVMNCTVFTILVLRRGIYVELLAMCVALFLVCILIGPHGCISLVSQGLGGAFLGLTMKHRFHYIPITLLGALAAATYLFLLTIGVAWLTGIPFDVYVHSLHHAYEAIIPIVALVAQRVGLGSVWQQNLYPQITLFSQWIFTYWALTFYCALLIVWYSYTKWWMR</sequence>
<feature type="transmembrane region" description="Helical" evidence="1">
    <location>
        <begin position="140"/>
        <end position="157"/>
    </location>
</feature>
<feature type="transmembrane region" description="Helical" evidence="1">
    <location>
        <begin position="25"/>
        <end position="51"/>
    </location>
</feature>
<evidence type="ECO:0000256" key="1">
    <source>
        <dbReference type="SAM" id="Phobius"/>
    </source>
</evidence>
<dbReference type="EMBL" id="BKZW01000006">
    <property type="protein sequence ID" value="GER92214.1"/>
    <property type="molecule type" value="Genomic_DNA"/>
</dbReference>
<protein>
    <submittedName>
        <fullName evidence="2">Uncharacterized protein</fullName>
    </submittedName>
</protein>
<keyword evidence="1" id="KW-1133">Transmembrane helix</keyword>
<proteinExistence type="predicted"/>
<name>A0A5J4KS94_9CHLR</name>
<feature type="transmembrane region" description="Helical" evidence="1">
    <location>
        <begin position="58"/>
        <end position="81"/>
    </location>
</feature>
<organism evidence="2 3">
    <name type="scientific">Dictyobacter vulcani</name>
    <dbReference type="NCBI Taxonomy" id="2607529"/>
    <lineage>
        <taxon>Bacteria</taxon>
        <taxon>Bacillati</taxon>
        <taxon>Chloroflexota</taxon>
        <taxon>Ktedonobacteria</taxon>
        <taxon>Ktedonobacterales</taxon>
        <taxon>Dictyobacteraceae</taxon>
        <taxon>Dictyobacter</taxon>
    </lineage>
</organism>